<dbReference type="EMBL" id="QQAH01000022">
    <property type="protein sequence ID" value="RDD80034.1"/>
    <property type="molecule type" value="Genomic_DNA"/>
</dbReference>
<gene>
    <name evidence="1" type="ORF">DVJ77_19370</name>
</gene>
<dbReference type="Proteomes" id="UP000253782">
    <property type="component" value="Unassembled WGS sequence"/>
</dbReference>
<protein>
    <submittedName>
        <fullName evidence="1">Uncharacterized protein</fullName>
    </submittedName>
</protein>
<comment type="caution">
    <text evidence="1">The sequence shown here is derived from an EMBL/GenBank/DDBJ whole genome shotgun (WGS) entry which is preliminary data.</text>
</comment>
<evidence type="ECO:0000313" key="2">
    <source>
        <dbReference type="Proteomes" id="UP000253782"/>
    </source>
</evidence>
<dbReference type="OrthoDB" id="7573881at2"/>
<organism evidence="1 2">
    <name type="scientific">Dyella tabacisoli</name>
    <dbReference type="NCBI Taxonomy" id="2282381"/>
    <lineage>
        <taxon>Bacteria</taxon>
        <taxon>Pseudomonadati</taxon>
        <taxon>Pseudomonadota</taxon>
        <taxon>Gammaproteobacteria</taxon>
        <taxon>Lysobacterales</taxon>
        <taxon>Rhodanobacteraceae</taxon>
        <taxon>Dyella</taxon>
    </lineage>
</organism>
<dbReference type="Pfam" id="PF24154">
    <property type="entry name" value="Tis1_ImmP"/>
    <property type="match status" value="1"/>
</dbReference>
<evidence type="ECO:0000313" key="1">
    <source>
        <dbReference type="EMBL" id="RDD80034.1"/>
    </source>
</evidence>
<keyword evidence="2" id="KW-1185">Reference proteome</keyword>
<accession>A0A369UH08</accession>
<dbReference type="AlphaFoldDB" id="A0A369UH08"/>
<reference evidence="1 2" key="1">
    <citation type="submission" date="2018-07" db="EMBL/GenBank/DDBJ databases">
        <title>Dyella tabacisoli L4-6T, whole genome shotgun sequence.</title>
        <authorList>
            <person name="Zhou X.-K."/>
            <person name="Li W.-J."/>
            <person name="Duan Y.-Q."/>
        </authorList>
    </citation>
    <scope>NUCLEOTIDE SEQUENCE [LARGE SCALE GENOMIC DNA]</scope>
    <source>
        <strain evidence="1 2">L4-6</strain>
    </source>
</reference>
<proteinExistence type="predicted"/>
<sequence length="77" mass="9044">MPVSKGEHFAQRDIYIDYSFEEVMFRCDHVTGSIFRRFYGEGESAKPVPHDNHLFNHALLYGDEITSEQYEQGKERS</sequence>
<name>A0A369UH08_9GAMM</name>
<dbReference type="InterPro" id="IPR056206">
    <property type="entry name" value="Tis1_ImmP"/>
</dbReference>